<dbReference type="AlphaFoldDB" id="A0A135I9D8"/>
<comment type="caution">
    <text evidence="1">The sequence shown here is derived from an EMBL/GenBank/DDBJ whole genome shotgun (WGS) entry which is preliminary data.</text>
</comment>
<dbReference type="PANTHER" id="PTHR40658">
    <property type="match status" value="1"/>
</dbReference>
<dbReference type="EMBL" id="LNTY01000030">
    <property type="protein sequence ID" value="KXF82047.1"/>
    <property type="molecule type" value="Genomic_DNA"/>
</dbReference>
<dbReference type="InterPro" id="IPR034660">
    <property type="entry name" value="DinB/YfiT-like"/>
</dbReference>
<dbReference type="InterPro" id="IPR012550">
    <property type="entry name" value="DUF1706"/>
</dbReference>
<dbReference type="PIRSF" id="PIRSF031551">
    <property type="entry name" value="DUF1706"/>
    <property type="match status" value="1"/>
</dbReference>
<dbReference type="RefSeq" id="WP_067414739.1">
    <property type="nucleotide sequence ID" value="NZ_LNTY01000030.1"/>
</dbReference>
<reference evidence="1 2" key="1">
    <citation type="submission" date="2015-11" db="EMBL/GenBank/DDBJ databases">
        <title>Genomic Taxonomy of the Vibrionaceae.</title>
        <authorList>
            <person name="Gomez-Gil B."/>
            <person name="Enciso-Ibarra J."/>
        </authorList>
    </citation>
    <scope>NUCLEOTIDE SEQUENCE [LARGE SCALE GENOMIC DNA]</scope>
    <source>
        <strain evidence="1 2">CAIM 912</strain>
    </source>
</reference>
<keyword evidence="2" id="KW-1185">Reference proteome</keyword>
<dbReference type="PANTHER" id="PTHR40658:SF3">
    <property type="entry name" value="CLBS_DFSB FAMILY FOUR-HELIX BUNDLE PROTEIN"/>
    <property type="match status" value="1"/>
</dbReference>
<sequence length="170" mass="19822">MSIPTTKSELEIAIRDTFIKLEKDYVSIPAERTRLLEVEGNIKGTQISVCDTLAYLIGWGHLVLKWHALKKANQAVDFPETGYKWNQLGELATHFHQRYETWSYGALLDEWRNVVADILLVIASESNRSLYGEPWYEQWTMGRMIQFNTSSPMKNMRTKVRRFKKSHAIK</sequence>
<organism evidence="1 2">
    <name type="scientific">Enterovibrio coralii</name>
    <dbReference type="NCBI Taxonomy" id="294935"/>
    <lineage>
        <taxon>Bacteria</taxon>
        <taxon>Pseudomonadati</taxon>
        <taxon>Pseudomonadota</taxon>
        <taxon>Gammaproteobacteria</taxon>
        <taxon>Vibrionales</taxon>
        <taxon>Vibrionaceae</taxon>
        <taxon>Enterovibrio</taxon>
    </lineage>
</organism>
<accession>A0A135I9D8</accession>
<gene>
    <name evidence="1" type="ORF">ATN88_19740</name>
</gene>
<proteinExistence type="predicted"/>
<protein>
    <recommendedName>
        <fullName evidence="3">ClbS/DfsB family four-helix bundle protein</fullName>
    </recommendedName>
</protein>
<dbReference type="STRING" id="294935.ATN88_19740"/>
<evidence type="ECO:0008006" key="3">
    <source>
        <dbReference type="Google" id="ProtNLM"/>
    </source>
</evidence>
<dbReference type="Proteomes" id="UP000070529">
    <property type="component" value="Unassembled WGS sequence"/>
</dbReference>
<dbReference type="OrthoDB" id="5347938at2"/>
<dbReference type="Pfam" id="PF08020">
    <property type="entry name" value="DUF1706"/>
    <property type="match status" value="1"/>
</dbReference>
<evidence type="ECO:0000313" key="2">
    <source>
        <dbReference type="Proteomes" id="UP000070529"/>
    </source>
</evidence>
<evidence type="ECO:0000313" key="1">
    <source>
        <dbReference type="EMBL" id="KXF82047.1"/>
    </source>
</evidence>
<dbReference type="Gene3D" id="1.20.120.450">
    <property type="entry name" value="dinb family like domain"/>
    <property type="match status" value="1"/>
</dbReference>
<name>A0A135I9D8_9GAMM</name>